<dbReference type="EMBL" id="UOGD01000239">
    <property type="protein sequence ID" value="VAX23059.1"/>
    <property type="molecule type" value="Genomic_DNA"/>
</dbReference>
<keyword evidence="1" id="KW-1133">Transmembrane helix</keyword>
<dbReference type="AlphaFoldDB" id="A0A3B1BYL9"/>
<proteinExistence type="predicted"/>
<evidence type="ECO:0000256" key="1">
    <source>
        <dbReference type="SAM" id="Phobius"/>
    </source>
</evidence>
<evidence type="ECO:0000313" key="2">
    <source>
        <dbReference type="EMBL" id="VAX23059.1"/>
    </source>
</evidence>
<keyword evidence="1" id="KW-0812">Transmembrane</keyword>
<feature type="transmembrane region" description="Helical" evidence="1">
    <location>
        <begin position="6"/>
        <end position="25"/>
    </location>
</feature>
<sequence>MTLQNIFLLGAVASMGIFIQIIRFANKTVKIRKIWDSALESNRTFPNR</sequence>
<keyword evidence="1" id="KW-0472">Membrane</keyword>
<gene>
    <name evidence="2" type="ORF">MNBD_IGNAVI01-2480</name>
</gene>
<name>A0A3B1BYL9_9ZZZZ</name>
<accession>A0A3B1BYL9</accession>
<protein>
    <submittedName>
        <fullName evidence="2">Uncharacterized protein</fullName>
    </submittedName>
</protein>
<organism evidence="2">
    <name type="scientific">hydrothermal vent metagenome</name>
    <dbReference type="NCBI Taxonomy" id="652676"/>
    <lineage>
        <taxon>unclassified sequences</taxon>
        <taxon>metagenomes</taxon>
        <taxon>ecological metagenomes</taxon>
    </lineage>
</organism>
<reference evidence="2" key="1">
    <citation type="submission" date="2018-06" db="EMBL/GenBank/DDBJ databases">
        <authorList>
            <person name="Zhirakovskaya E."/>
        </authorList>
    </citation>
    <scope>NUCLEOTIDE SEQUENCE</scope>
</reference>